<comment type="caution">
    <text evidence="2">The sequence shown here is derived from an EMBL/GenBank/DDBJ whole genome shotgun (WGS) entry which is preliminary data.</text>
</comment>
<feature type="region of interest" description="Disordered" evidence="1">
    <location>
        <begin position="1"/>
        <end position="29"/>
    </location>
</feature>
<accession>A0AAV9DBS4</accession>
<gene>
    <name evidence="2" type="ORF">QJS10_CPB14g01707</name>
</gene>
<feature type="region of interest" description="Disordered" evidence="1">
    <location>
        <begin position="316"/>
        <end position="391"/>
    </location>
</feature>
<keyword evidence="3" id="KW-1185">Reference proteome</keyword>
<dbReference type="InterPro" id="IPR021916">
    <property type="entry name" value="DUF3527"/>
</dbReference>
<feature type="compositionally biased region" description="Low complexity" evidence="1">
    <location>
        <begin position="329"/>
        <end position="351"/>
    </location>
</feature>
<dbReference type="Pfam" id="PF12043">
    <property type="entry name" value="DUF3527"/>
    <property type="match status" value="2"/>
</dbReference>
<dbReference type="AlphaFoldDB" id="A0AAV9DBS4"/>
<reference evidence="2" key="1">
    <citation type="journal article" date="2023" name="Nat. Commun.">
        <title>Diploid and tetraploid genomes of Acorus and the evolution of monocots.</title>
        <authorList>
            <person name="Ma L."/>
            <person name="Liu K.W."/>
            <person name="Li Z."/>
            <person name="Hsiao Y.Y."/>
            <person name="Qi Y."/>
            <person name="Fu T."/>
            <person name="Tang G.D."/>
            <person name="Zhang D."/>
            <person name="Sun W.H."/>
            <person name="Liu D.K."/>
            <person name="Li Y."/>
            <person name="Chen G.Z."/>
            <person name="Liu X.D."/>
            <person name="Liao X.Y."/>
            <person name="Jiang Y.T."/>
            <person name="Yu X."/>
            <person name="Hao Y."/>
            <person name="Huang J."/>
            <person name="Zhao X.W."/>
            <person name="Ke S."/>
            <person name="Chen Y.Y."/>
            <person name="Wu W.L."/>
            <person name="Hsu J.L."/>
            <person name="Lin Y.F."/>
            <person name="Huang M.D."/>
            <person name="Li C.Y."/>
            <person name="Huang L."/>
            <person name="Wang Z.W."/>
            <person name="Zhao X."/>
            <person name="Zhong W.Y."/>
            <person name="Peng D.H."/>
            <person name="Ahmad S."/>
            <person name="Lan S."/>
            <person name="Zhang J.S."/>
            <person name="Tsai W.C."/>
            <person name="Van de Peer Y."/>
            <person name="Liu Z.J."/>
        </authorList>
    </citation>
    <scope>NUCLEOTIDE SEQUENCE</scope>
    <source>
        <strain evidence="2">CP</strain>
    </source>
</reference>
<dbReference type="Proteomes" id="UP001180020">
    <property type="component" value="Unassembled WGS sequence"/>
</dbReference>
<evidence type="ECO:0000313" key="3">
    <source>
        <dbReference type="Proteomes" id="UP001180020"/>
    </source>
</evidence>
<protein>
    <submittedName>
        <fullName evidence="2">Uncharacterized protein</fullName>
    </submittedName>
</protein>
<sequence>MPPEINTSRVEHSEPIKEGHIPNPSRRSLKLRDQLRAAKEGKSLEQCNVDTEAICRIDAQSDKHGKQRLERRVDEDEEELVKYMSSIPGYLQHIKRGYDLQDKALNFGVLEWRNLENWMHRQKPVVGGSDVGSPSSSCASSSTITSAALNLQNSVLSHTLEKRNRGYPASKPASYRNFEPRELSSCLVESEDGQVMVSADVESNACVGRLNSESLSEFQSTSPKNHLKFECAASNAGRQREEDHKNFSKNFVPDDGVSLKIQSGEHERAMSTNWHSTLFELGYSNRLYRRDESPSLRCSTDSRKGSRSFSFRTASTTCSDVTSSERPTSSGRSRQSPLRRLLEPLLKPRSSNRVRLDNESCHTQKSVSSQESKSGSLSPLPKFGDSIQNDQTKASNSQALLKVTWKNGLPLFTLTVGNDILAGTRRTGKDDCEWIYTIYSVNEVKKRSGGWMNQKNKNCGYQSNMVGQMMVKLTNDVEFVLFSSEQSQEVHETMRFFPDIESAAIVIKASTEKTENTTEGKNHNTDSQSLSSMVVIIPSGVHSLPATGKPSPLIERWRSGGSCDCGGWDVSCKLTILRDRTRDVEASVHRVELFARGGGQEDELMFRLATFKEDLYLVDFDARINSTQAFAICIANLHDINQTEMSKIQPILHKKASSSTQEASAVHVPYPPLSPFGRA</sequence>
<organism evidence="2 3">
    <name type="scientific">Acorus calamus</name>
    <name type="common">Sweet flag</name>
    <dbReference type="NCBI Taxonomy" id="4465"/>
    <lineage>
        <taxon>Eukaryota</taxon>
        <taxon>Viridiplantae</taxon>
        <taxon>Streptophyta</taxon>
        <taxon>Embryophyta</taxon>
        <taxon>Tracheophyta</taxon>
        <taxon>Spermatophyta</taxon>
        <taxon>Magnoliopsida</taxon>
        <taxon>Liliopsida</taxon>
        <taxon>Acoraceae</taxon>
        <taxon>Acorus</taxon>
    </lineage>
</organism>
<name>A0AAV9DBS4_ACOCL</name>
<dbReference type="EMBL" id="JAUJYO010000014">
    <property type="protein sequence ID" value="KAK1298412.1"/>
    <property type="molecule type" value="Genomic_DNA"/>
</dbReference>
<proteinExistence type="predicted"/>
<dbReference type="PANTHER" id="PTHR31390:SF12">
    <property type="entry name" value="PUTATIVE (DUF3527)-RELATED"/>
    <property type="match status" value="1"/>
</dbReference>
<evidence type="ECO:0000256" key="1">
    <source>
        <dbReference type="SAM" id="MobiDB-lite"/>
    </source>
</evidence>
<dbReference type="PANTHER" id="PTHR31390">
    <property type="entry name" value="EXPRESSED PROTEIN"/>
    <property type="match status" value="1"/>
</dbReference>
<feature type="compositionally biased region" description="Basic and acidic residues" evidence="1">
    <location>
        <begin position="9"/>
        <end position="20"/>
    </location>
</feature>
<evidence type="ECO:0000313" key="2">
    <source>
        <dbReference type="EMBL" id="KAK1298412.1"/>
    </source>
</evidence>
<feature type="compositionally biased region" description="Low complexity" evidence="1">
    <location>
        <begin position="366"/>
        <end position="378"/>
    </location>
</feature>
<reference evidence="2" key="2">
    <citation type="submission" date="2023-06" db="EMBL/GenBank/DDBJ databases">
        <authorList>
            <person name="Ma L."/>
            <person name="Liu K.-W."/>
            <person name="Li Z."/>
            <person name="Hsiao Y.-Y."/>
            <person name="Qi Y."/>
            <person name="Fu T."/>
            <person name="Tang G."/>
            <person name="Zhang D."/>
            <person name="Sun W.-H."/>
            <person name="Liu D.-K."/>
            <person name="Li Y."/>
            <person name="Chen G.-Z."/>
            <person name="Liu X.-D."/>
            <person name="Liao X.-Y."/>
            <person name="Jiang Y.-T."/>
            <person name="Yu X."/>
            <person name="Hao Y."/>
            <person name="Huang J."/>
            <person name="Zhao X.-W."/>
            <person name="Ke S."/>
            <person name="Chen Y.-Y."/>
            <person name="Wu W.-L."/>
            <person name="Hsu J.-L."/>
            <person name="Lin Y.-F."/>
            <person name="Huang M.-D."/>
            <person name="Li C.-Y."/>
            <person name="Huang L."/>
            <person name="Wang Z.-W."/>
            <person name="Zhao X."/>
            <person name="Zhong W.-Y."/>
            <person name="Peng D.-H."/>
            <person name="Ahmad S."/>
            <person name="Lan S."/>
            <person name="Zhang J.-S."/>
            <person name="Tsai W.-C."/>
            <person name="Van De Peer Y."/>
            <person name="Liu Z.-J."/>
        </authorList>
    </citation>
    <scope>NUCLEOTIDE SEQUENCE</scope>
    <source>
        <strain evidence="2">CP</strain>
        <tissue evidence="2">Leaves</tissue>
    </source>
</reference>